<evidence type="ECO:0000256" key="3">
    <source>
        <dbReference type="ARBA" id="ARBA00012483"/>
    </source>
</evidence>
<gene>
    <name evidence="11" type="ORF">BV898_03738</name>
</gene>
<dbReference type="OrthoDB" id="5406014at2759"/>
<evidence type="ECO:0000256" key="7">
    <source>
        <dbReference type="ARBA" id="ARBA00022771"/>
    </source>
</evidence>
<keyword evidence="7" id="KW-0863">Zinc-finger</keyword>
<dbReference type="Pfam" id="PF18346">
    <property type="entry name" value="SH3_15"/>
    <property type="match status" value="1"/>
</dbReference>
<reference evidence="12" key="1">
    <citation type="submission" date="2017-01" db="EMBL/GenBank/DDBJ databases">
        <title>Comparative genomics of anhydrobiosis in the tardigrade Hypsibius dujardini.</title>
        <authorList>
            <person name="Yoshida Y."/>
            <person name="Koutsovoulos G."/>
            <person name="Laetsch D."/>
            <person name="Stevens L."/>
            <person name="Kumar S."/>
            <person name="Horikawa D."/>
            <person name="Ishino K."/>
            <person name="Komine S."/>
            <person name="Tomita M."/>
            <person name="Blaxter M."/>
            <person name="Arakawa K."/>
        </authorList>
    </citation>
    <scope>NUCLEOTIDE SEQUENCE [LARGE SCALE GENOMIC DNA]</scope>
    <source>
        <strain evidence="12">Z151</strain>
    </source>
</reference>
<keyword evidence="12" id="KW-1185">Reference proteome</keyword>
<keyword evidence="6" id="KW-0677">Repeat</keyword>
<comment type="catalytic activity">
    <reaction evidence="1">
        <text>S-ubiquitinyl-[E2 ubiquitin-conjugating enzyme]-L-cysteine + [acceptor protein]-L-lysine = [E2 ubiquitin-conjugating enzyme]-L-cysteine + N(6)-ubiquitinyl-[acceptor protein]-L-lysine.</text>
        <dbReference type="EC" id="2.3.2.27"/>
    </reaction>
</comment>
<dbReference type="PANTHER" id="PTHR24202:SF4">
    <property type="entry name" value="E3 UBIQUITIN-PROTEIN LIGASE MIB2-RELATED"/>
    <property type="match status" value="1"/>
</dbReference>
<dbReference type="PANTHER" id="PTHR24202">
    <property type="entry name" value="E3 UBIQUITIN-PROTEIN LIGASE MIB2"/>
    <property type="match status" value="1"/>
</dbReference>
<comment type="pathway">
    <text evidence="2">Protein modification; protein ubiquitination.</text>
</comment>
<dbReference type="SMART" id="SM00248">
    <property type="entry name" value="ANK"/>
    <property type="match status" value="4"/>
</dbReference>
<dbReference type="AlphaFoldDB" id="A0A1W0X428"/>
<evidence type="ECO:0000259" key="10">
    <source>
        <dbReference type="Pfam" id="PF18346"/>
    </source>
</evidence>
<organism evidence="11 12">
    <name type="scientific">Hypsibius exemplaris</name>
    <name type="common">Freshwater tardigrade</name>
    <dbReference type="NCBI Taxonomy" id="2072580"/>
    <lineage>
        <taxon>Eukaryota</taxon>
        <taxon>Metazoa</taxon>
        <taxon>Ecdysozoa</taxon>
        <taxon>Tardigrada</taxon>
        <taxon>Eutardigrada</taxon>
        <taxon>Parachela</taxon>
        <taxon>Hypsibioidea</taxon>
        <taxon>Hypsibiidae</taxon>
        <taxon>Hypsibius</taxon>
    </lineage>
</organism>
<evidence type="ECO:0000313" key="12">
    <source>
        <dbReference type="Proteomes" id="UP000192578"/>
    </source>
</evidence>
<feature type="domain" description="Mind bomb SH3 repeat" evidence="10">
    <location>
        <begin position="269"/>
        <end position="323"/>
    </location>
</feature>
<dbReference type="SUPFAM" id="SSF48403">
    <property type="entry name" value="Ankyrin repeat"/>
    <property type="match status" value="1"/>
</dbReference>
<keyword evidence="5" id="KW-0479">Metal-binding</keyword>
<dbReference type="EMBL" id="MTYJ01000018">
    <property type="protein sequence ID" value="OQV22236.1"/>
    <property type="molecule type" value="Genomic_DNA"/>
</dbReference>
<dbReference type="InterPro" id="IPR040847">
    <property type="entry name" value="SH3_15"/>
</dbReference>
<keyword evidence="8" id="KW-0833">Ubl conjugation pathway</keyword>
<dbReference type="Proteomes" id="UP000192578">
    <property type="component" value="Unassembled WGS sequence"/>
</dbReference>
<evidence type="ECO:0000256" key="1">
    <source>
        <dbReference type="ARBA" id="ARBA00000900"/>
    </source>
</evidence>
<dbReference type="GO" id="GO:0008270">
    <property type="term" value="F:zinc ion binding"/>
    <property type="evidence" value="ECO:0007669"/>
    <property type="project" value="UniProtKB-KW"/>
</dbReference>
<proteinExistence type="predicted"/>
<dbReference type="GO" id="GO:0016567">
    <property type="term" value="P:protein ubiquitination"/>
    <property type="evidence" value="ECO:0007669"/>
    <property type="project" value="UniProtKB-UniPathway"/>
</dbReference>
<protein>
    <recommendedName>
        <fullName evidence="3">RING-type E3 ubiquitin transferase</fullName>
        <ecNumber evidence="3">2.3.2.27</ecNumber>
    </recommendedName>
</protein>
<dbReference type="InterPro" id="IPR002110">
    <property type="entry name" value="Ankyrin_rpt"/>
</dbReference>
<evidence type="ECO:0000256" key="8">
    <source>
        <dbReference type="ARBA" id="ARBA00022786"/>
    </source>
</evidence>
<dbReference type="GO" id="GO:0061630">
    <property type="term" value="F:ubiquitin protein ligase activity"/>
    <property type="evidence" value="ECO:0007669"/>
    <property type="project" value="UniProtKB-EC"/>
</dbReference>
<keyword evidence="4" id="KW-0808">Transferase</keyword>
<name>A0A1W0X428_HYPEX</name>
<comment type="caution">
    <text evidence="11">The sequence shown here is derived from an EMBL/GenBank/DDBJ whole genome shotgun (WGS) entry which is preliminary data.</text>
</comment>
<accession>A0A1W0X428</accession>
<dbReference type="UniPathway" id="UPA00143"/>
<keyword evidence="9" id="KW-0862">Zinc</keyword>
<dbReference type="Pfam" id="PF12796">
    <property type="entry name" value="Ank_2"/>
    <property type="match status" value="1"/>
</dbReference>
<evidence type="ECO:0000256" key="2">
    <source>
        <dbReference type="ARBA" id="ARBA00004906"/>
    </source>
</evidence>
<evidence type="ECO:0000256" key="5">
    <source>
        <dbReference type="ARBA" id="ARBA00022723"/>
    </source>
</evidence>
<evidence type="ECO:0000313" key="11">
    <source>
        <dbReference type="EMBL" id="OQV22236.1"/>
    </source>
</evidence>
<evidence type="ECO:0000256" key="6">
    <source>
        <dbReference type="ARBA" id="ARBA00022737"/>
    </source>
</evidence>
<dbReference type="Gene3D" id="1.25.40.20">
    <property type="entry name" value="Ankyrin repeat-containing domain"/>
    <property type="match status" value="1"/>
</dbReference>
<dbReference type="InterPro" id="IPR036770">
    <property type="entry name" value="Ankyrin_rpt-contain_sf"/>
</dbReference>
<evidence type="ECO:0000256" key="9">
    <source>
        <dbReference type="ARBA" id="ARBA00022833"/>
    </source>
</evidence>
<dbReference type="EC" id="2.3.2.27" evidence="3"/>
<dbReference type="GO" id="GO:0005737">
    <property type="term" value="C:cytoplasm"/>
    <property type="evidence" value="ECO:0007669"/>
    <property type="project" value="TreeGrafter"/>
</dbReference>
<sequence>MGLANTKTNFDRGQIIEAITSEDPSVRRNVSRMLNPNMVLDTALGLKPIHVAILADNVDAVKRLLANNLTDVNCRVQGQPCLLLAAYSSNVEVVKELLKRKDLDVNAVAGDKKVTALMAAVFDGKADRPHALRAEIVEVLLRDPRCDFQITDADNYTALTYAAHIGNAVVARQLLRNGRAARYSIDELIGDIGVAVGTGHEPVCDIIVEAMTTEQKLLLAKKISSMKQAAAQRANVEGISALLDQAHALLDGSAPATKTHVDAEGAEIAVGDIIKIAVGADRIKALQAGHGGWPDELSKVLLQKTVPAIIRKFDSDGDVVADFHYIMTDESEMKLTLNPKAVKLISKATSYTAIDGNGNVIRRGDTVEILDNEEIVKPLMGRYWNDQLKPMLGKPGRIMFFDLDGDVHVKVAQQGAYYVPKVLTLVRSVKTGDGMRG</sequence>
<evidence type="ECO:0000256" key="4">
    <source>
        <dbReference type="ARBA" id="ARBA00022679"/>
    </source>
</evidence>